<feature type="region of interest" description="Disordered" evidence="1">
    <location>
        <begin position="143"/>
        <end position="191"/>
    </location>
</feature>
<evidence type="ECO:0000313" key="2">
    <source>
        <dbReference type="EMBL" id="EWC47611.1"/>
    </source>
</evidence>
<dbReference type="OrthoDB" id="5415470at2759"/>
<organism evidence="2 3">
    <name type="scientific">Drechslerella stenobrocha 248</name>
    <dbReference type="NCBI Taxonomy" id="1043628"/>
    <lineage>
        <taxon>Eukaryota</taxon>
        <taxon>Fungi</taxon>
        <taxon>Dikarya</taxon>
        <taxon>Ascomycota</taxon>
        <taxon>Pezizomycotina</taxon>
        <taxon>Orbiliomycetes</taxon>
        <taxon>Orbiliales</taxon>
        <taxon>Orbiliaceae</taxon>
        <taxon>Drechslerella</taxon>
    </lineage>
</organism>
<feature type="region of interest" description="Disordered" evidence="1">
    <location>
        <begin position="1"/>
        <end position="39"/>
    </location>
</feature>
<keyword evidence="3" id="KW-1185">Reference proteome</keyword>
<name>W7HTX6_9PEZI</name>
<sequence>MESLSLFPQGRSSRRMTERASRDNGVAPQNPAEQQGVHKSDSFVNLDHSLACNFAANHPMAPNIEMMIDTEIAEMSKLTITPTTASSSTGSKTQKSSKPPKASKSTIYHHVPTFAAQSFTLTATPEVYNKNQTHRLSRLALDKTRSRRAKATATIEPLEEDRSSGEYERSAASFRAPTPTESGKKSSRLSSHRFVAPSPHYVLFSSSILNQEVPGVVGNTPSITPDSYTRGRPDWSEMDETIIRQRGLKRVNSILSTKSIRSRRHSKTLYPELGSIVETDAPALEASRDAGSIYKGRGCVPWRLHVKVM</sequence>
<dbReference type="Proteomes" id="UP000024837">
    <property type="component" value="Unassembled WGS sequence"/>
</dbReference>
<protein>
    <submittedName>
        <fullName evidence="2">Uncharacterized protein</fullName>
    </submittedName>
</protein>
<evidence type="ECO:0000313" key="3">
    <source>
        <dbReference type="Proteomes" id="UP000024837"/>
    </source>
</evidence>
<dbReference type="HOGENOM" id="CLU_900242_0_0_1"/>
<dbReference type="EMBL" id="KI966409">
    <property type="protein sequence ID" value="EWC47611.1"/>
    <property type="molecule type" value="Genomic_DNA"/>
</dbReference>
<gene>
    <name evidence="2" type="ORF">DRE_03231</name>
</gene>
<feature type="compositionally biased region" description="Basic and acidic residues" evidence="1">
    <location>
        <begin position="160"/>
        <end position="169"/>
    </location>
</feature>
<reference evidence="2 3" key="1">
    <citation type="submission" date="2013-05" db="EMBL/GenBank/DDBJ databases">
        <title>Drechslerella stenobrocha genome reveals carnivorous origination and mechanical trapping mechanism of predatory fungi.</title>
        <authorList>
            <person name="Liu X."/>
            <person name="Zhang W."/>
            <person name="Liu K."/>
        </authorList>
    </citation>
    <scope>NUCLEOTIDE SEQUENCE [LARGE SCALE GENOMIC DNA]</scope>
    <source>
        <strain evidence="2 3">248</strain>
    </source>
</reference>
<proteinExistence type="predicted"/>
<dbReference type="AlphaFoldDB" id="W7HTX6"/>
<accession>W7HTX6</accession>
<evidence type="ECO:0000256" key="1">
    <source>
        <dbReference type="SAM" id="MobiDB-lite"/>
    </source>
</evidence>
<feature type="region of interest" description="Disordered" evidence="1">
    <location>
        <begin position="81"/>
        <end position="105"/>
    </location>
</feature>